<protein>
    <submittedName>
        <fullName evidence="2">Fa1c4b6c-4c1d-41c7-a071-853309eb3165</fullName>
    </submittedName>
</protein>
<dbReference type="EMBL" id="CAJHIA010000032">
    <property type="protein sequence ID" value="CAD6448551.1"/>
    <property type="molecule type" value="Genomic_DNA"/>
</dbReference>
<evidence type="ECO:0000313" key="2">
    <source>
        <dbReference type="EMBL" id="CAD6448551.1"/>
    </source>
</evidence>
<proteinExistence type="predicted"/>
<gene>
    <name evidence="2" type="ORF">SCLTRI_LOCUS8343</name>
</gene>
<organism evidence="2 3">
    <name type="scientific">Sclerotinia trifoliorum</name>
    <dbReference type="NCBI Taxonomy" id="28548"/>
    <lineage>
        <taxon>Eukaryota</taxon>
        <taxon>Fungi</taxon>
        <taxon>Dikarya</taxon>
        <taxon>Ascomycota</taxon>
        <taxon>Pezizomycotina</taxon>
        <taxon>Leotiomycetes</taxon>
        <taxon>Helotiales</taxon>
        <taxon>Sclerotiniaceae</taxon>
        <taxon>Sclerotinia</taxon>
    </lineage>
</organism>
<evidence type="ECO:0000256" key="1">
    <source>
        <dbReference type="SAM" id="MobiDB-lite"/>
    </source>
</evidence>
<reference evidence="2" key="1">
    <citation type="submission" date="2020-10" db="EMBL/GenBank/DDBJ databases">
        <authorList>
            <person name="Kusch S."/>
        </authorList>
    </citation>
    <scope>NUCLEOTIDE SEQUENCE</scope>
    <source>
        <strain evidence="2">SwB9</strain>
    </source>
</reference>
<dbReference type="AlphaFoldDB" id="A0A8H2W2Y0"/>
<name>A0A8H2W2Y0_9HELO</name>
<comment type="caution">
    <text evidence="2">The sequence shown here is derived from an EMBL/GenBank/DDBJ whole genome shotgun (WGS) entry which is preliminary data.</text>
</comment>
<feature type="region of interest" description="Disordered" evidence="1">
    <location>
        <begin position="72"/>
        <end position="105"/>
    </location>
</feature>
<accession>A0A8H2W2Y0</accession>
<keyword evidence="3" id="KW-1185">Reference proteome</keyword>
<evidence type="ECO:0000313" key="3">
    <source>
        <dbReference type="Proteomes" id="UP000624404"/>
    </source>
</evidence>
<sequence length="105" mass="11659">MRRRKLLQTAEPTVRKREEMEDQLDSYALHYFSGTGKAQGQATVYGAVAYGTLIRGWHLSYTENEDRSVGNVTKVPLMGGSTESGYHLLKRSTDPQPGQPDQGVS</sequence>
<dbReference type="Proteomes" id="UP000624404">
    <property type="component" value="Unassembled WGS sequence"/>
</dbReference>